<evidence type="ECO:0000313" key="1">
    <source>
        <dbReference type="EMBL" id="DAF50853.1"/>
    </source>
</evidence>
<name>A0A8S5SIK9_9CAUD</name>
<reference evidence="1" key="1">
    <citation type="journal article" date="2021" name="Proc. Natl. Acad. Sci. U.S.A.">
        <title>A Catalog of Tens of Thousands of Viruses from Human Metagenomes Reveals Hidden Associations with Chronic Diseases.</title>
        <authorList>
            <person name="Tisza M.J."/>
            <person name="Buck C.B."/>
        </authorList>
    </citation>
    <scope>NUCLEOTIDE SEQUENCE</scope>
    <source>
        <strain evidence="1">CtDhw1</strain>
    </source>
</reference>
<accession>A0A8S5SIK9</accession>
<organism evidence="1">
    <name type="scientific">Siphoviridae sp. ctDhw1</name>
    <dbReference type="NCBI Taxonomy" id="2827813"/>
    <lineage>
        <taxon>Viruses</taxon>
        <taxon>Duplodnaviria</taxon>
        <taxon>Heunggongvirae</taxon>
        <taxon>Uroviricota</taxon>
        <taxon>Caudoviricetes</taxon>
    </lineage>
</organism>
<dbReference type="EMBL" id="BK032602">
    <property type="protein sequence ID" value="DAF50853.1"/>
    <property type="molecule type" value="Genomic_DNA"/>
</dbReference>
<sequence length="89" mass="10039">MANKLISGHIKQATQEAFLPSSLRTEFGEAMAVEISKTYRIADKTDEALGCLLYELRQAGSDEDRKRLLNAIWERHYEVAAQKIIKGNS</sequence>
<proteinExistence type="predicted"/>
<protein>
    <submittedName>
        <fullName evidence="1">Uncharacterized protein</fullName>
    </submittedName>
</protein>